<sequence>MFQVGTNNLLPTTLGNGTLLFAQVDYLDQSRDWSGSSSAPVADNADKNIRTLFQSIGVQTMVNRDWGLRVEVPYWQRHFTTLDAAGTPVSYDHGALGDIRVMGMYTGFSPDRSSGLMFGLKLATGDWTYPNFDRDTEIGTGTTDLLLGGYHQWKFGAEGGWGGFVQILADLPANSRAGYRPGNELDTSVGVYPQGWALGSDM</sequence>
<gene>
    <name evidence="1" type="ORF">B1B_00312</name>
</gene>
<name>T1CAQ1_9ZZZZ</name>
<keyword evidence="1" id="KW-0449">Lipoprotein</keyword>
<comment type="caution">
    <text evidence="1">The sequence shown here is derived from an EMBL/GenBank/DDBJ whole genome shotgun (WGS) entry which is preliminary data.</text>
</comment>
<dbReference type="EMBL" id="AUZY01000238">
    <property type="protein sequence ID" value="EQD79227.1"/>
    <property type="molecule type" value="Genomic_DNA"/>
</dbReference>
<protein>
    <submittedName>
        <fullName evidence="1">Lipoprotein</fullName>
    </submittedName>
</protein>
<organism evidence="1">
    <name type="scientific">mine drainage metagenome</name>
    <dbReference type="NCBI Taxonomy" id="410659"/>
    <lineage>
        <taxon>unclassified sequences</taxon>
        <taxon>metagenomes</taxon>
        <taxon>ecological metagenomes</taxon>
    </lineage>
</organism>
<proteinExistence type="predicted"/>
<evidence type="ECO:0000313" key="1">
    <source>
        <dbReference type="EMBL" id="EQD79227.1"/>
    </source>
</evidence>
<accession>T1CAQ1</accession>
<dbReference type="AlphaFoldDB" id="T1CAQ1"/>
<reference evidence="1" key="1">
    <citation type="submission" date="2013-08" db="EMBL/GenBank/DDBJ databases">
        <authorList>
            <person name="Mendez C."/>
            <person name="Richter M."/>
            <person name="Ferrer M."/>
            <person name="Sanchez J."/>
        </authorList>
    </citation>
    <scope>NUCLEOTIDE SEQUENCE</scope>
</reference>
<reference evidence="1" key="2">
    <citation type="journal article" date="2014" name="ISME J.">
        <title>Microbial stratification in low pH oxic and suboxic macroscopic growths along an acid mine drainage.</title>
        <authorList>
            <person name="Mendez-Garcia C."/>
            <person name="Mesa V."/>
            <person name="Sprenger R.R."/>
            <person name="Richter M."/>
            <person name="Diez M.S."/>
            <person name="Solano J."/>
            <person name="Bargiela R."/>
            <person name="Golyshina O.V."/>
            <person name="Manteca A."/>
            <person name="Ramos J.L."/>
            <person name="Gallego J.R."/>
            <person name="Llorente I."/>
            <person name="Martins Dos Santos V.A."/>
            <person name="Jensen O.N."/>
            <person name="Pelaez A.I."/>
            <person name="Sanchez J."/>
            <person name="Ferrer M."/>
        </authorList>
    </citation>
    <scope>NUCLEOTIDE SEQUENCE</scope>
</reference>
<feature type="non-terminal residue" evidence="1">
    <location>
        <position position="202"/>
    </location>
</feature>